<gene>
    <name evidence="2" type="ORF">MMAGJ_21170</name>
</gene>
<protein>
    <submittedName>
        <fullName evidence="2">Uncharacterized protein</fullName>
    </submittedName>
</protein>
<evidence type="ECO:0000256" key="1">
    <source>
        <dbReference type="SAM" id="MobiDB-lite"/>
    </source>
</evidence>
<proteinExistence type="predicted"/>
<organism evidence="2 3">
    <name type="scientific">Mycolicibacterium mageritense</name>
    <name type="common">Mycobacterium mageritense</name>
    <dbReference type="NCBI Taxonomy" id="53462"/>
    <lineage>
        <taxon>Bacteria</taxon>
        <taxon>Bacillati</taxon>
        <taxon>Actinomycetota</taxon>
        <taxon>Actinomycetes</taxon>
        <taxon>Mycobacteriales</taxon>
        <taxon>Mycobacteriaceae</taxon>
        <taxon>Mycolicibacterium</taxon>
    </lineage>
</organism>
<accession>A0ABM7HQM0</accession>
<name>A0ABM7HQM0_MYCME</name>
<dbReference type="Proteomes" id="UP000465622">
    <property type="component" value="Chromosome"/>
</dbReference>
<keyword evidence="3" id="KW-1185">Reference proteome</keyword>
<evidence type="ECO:0000313" key="2">
    <source>
        <dbReference type="EMBL" id="BBX32835.1"/>
    </source>
</evidence>
<dbReference type="EMBL" id="AP022567">
    <property type="protein sequence ID" value="BBX32835.1"/>
    <property type="molecule type" value="Genomic_DNA"/>
</dbReference>
<sequence length="110" mass="11975">MFSAGRCGGQMLAATIAWCYDRPLWSAPLTRQAAAGGRTPRIAQRSPAAPGSERIHYYDPGDPEPGGTRCPPKSSKRRSKHAGQVQPQWSIVTAIQDIGIDCRRSSGYFE</sequence>
<reference evidence="2 3" key="1">
    <citation type="journal article" date="2019" name="Emerg. Microbes Infect.">
        <title>Comprehensive subspecies identification of 175 nontuberculous mycobacteria species based on 7547 genomic profiles.</title>
        <authorList>
            <person name="Matsumoto Y."/>
            <person name="Kinjo T."/>
            <person name="Motooka D."/>
            <person name="Nabeya D."/>
            <person name="Jung N."/>
            <person name="Uechi K."/>
            <person name="Horii T."/>
            <person name="Iida T."/>
            <person name="Fujita J."/>
            <person name="Nakamura S."/>
        </authorList>
    </citation>
    <scope>NUCLEOTIDE SEQUENCE [LARGE SCALE GENOMIC DNA]</scope>
    <source>
        <strain evidence="2 3">JCM 12375</strain>
    </source>
</reference>
<feature type="region of interest" description="Disordered" evidence="1">
    <location>
        <begin position="31"/>
        <end position="88"/>
    </location>
</feature>
<evidence type="ECO:0000313" key="3">
    <source>
        <dbReference type="Proteomes" id="UP000465622"/>
    </source>
</evidence>